<protein>
    <submittedName>
        <fullName evidence="6">Glycosyltransferase family 2 protein</fullName>
    </submittedName>
</protein>
<dbReference type="GO" id="GO:0016757">
    <property type="term" value="F:glycosyltransferase activity"/>
    <property type="evidence" value="ECO:0007669"/>
    <property type="project" value="UniProtKB-KW"/>
</dbReference>
<feature type="domain" description="Glycosyltransferase 2-like" evidence="5">
    <location>
        <begin position="11"/>
        <end position="140"/>
    </location>
</feature>
<evidence type="ECO:0000313" key="6">
    <source>
        <dbReference type="EMBL" id="QLH76868.1"/>
    </source>
</evidence>
<dbReference type="RefSeq" id="WP_179910802.1">
    <property type="nucleotide sequence ID" value="NZ_CP058910.1"/>
</dbReference>
<accession>A0A7D5SZ67</accession>
<dbReference type="EMBL" id="CP058910">
    <property type="protein sequence ID" value="QLH76868.1"/>
    <property type="molecule type" value="Genomic_DNA"/>
</dbReference>
<dbReference type="Pfam" id="PF00535">
    <property type="entry name" value="Glycos_transf_2"/>
    <property type="match status" value="1"/>
</dbReference>
<dbReference type="PANTHER" id="PTHR43179:SF12">
    <property type="entry name" value="GALACTOFURANOSYLTRANSFERASE GLFT2"/>
    <property type="match status" value="1"/>
</dbReference>
<organism evidence="6 7">
    <name type="scientific">Halosimplex rubrum</name>
    <dbReference type="NCBI Taxonomy" id="869889"/>
    <lineage>
        <taxon>Archaea</taxon>
        <taxon>Methanobacteriati</taxon>
        <taxon>Methanobacteriota</taxon>
        <taxon>Stenosarchaea group</taxon>
        <taxon>Halobacteria</taxon>
        <taxon>Halobacteriales</taxon>
        <taxon>Haloarculaceae</taxon>
        <taxon>Halosimplex</taxon>
    </lineage>
</organism>
<dbReference type="GeneID" id="56077381"/>
<gene>
    <name evidence="6" type="ORF">HZS55_05920</name>
</gene>
<keyword evidence="2" id="KW-0328">Glycosyltransferase</keyword>
<evidence type="ECO:0000256" key="4">
    <source>
        <dbReference type="SAM" id="Phobius"/>
    </source>
</evidence>
<dbReference type="Gene3D" id="3.90.550.10">
    <property type="entry name" value="Spore Coat Polysaccharide Biosynthesis Protein SpsA, Chain A"/>
    <property type="match status" value="1"/>
</dbReference>
<dbReference type="InterPro" id="IPR029044">
    <property type="entry name" value="Nucleotide-diphossugar_trans"/>
</dbReference>
<dbReference type="KEGG" id="hrr:HZS55_05920"/>
<evidence type="ECO:0000313" key="7">
    <source>
        <dbReference type="Proteomes" id="UP000509667"/>
    </source>
</evidence>
<dbReference type="AlphaFoldDB" id="A0A7D5SZ67"/>
<evidence type="ECO:0000259" key="5">
    <source>
        <dbReference type="Pfam" id="PF00535"/>
    </source>
</evidence>
<comment type="similarity">
    <text evidence="1">Belongs to the glycosyltransferase 2 family.</text>
</comment>
<feature type="transmembrane region" description="Helical" evidence="4">
    <location>
        <begin position="267"/>
        <end position="288"/>
    </location>
</feature>
<dbReference type="InterPro" id="IPR001173">
    <property type="entry name" value="Glyco_trans_2-like"/>
</dbReference>
<proteinExistence type="inferred from homology"/>
<dbReference type="Proteomes" id="UP000509667">
    <property type="component" value="Chromosome"/>
</dbReference>
<dbReference type="SUPFAM" id="SSF53448">
    <property type="entry name" value="Nucleotide-diphospho-sugar transferases"/>
    <property type="match status" value="1"/>
</dbReference>
<keyword evidence="4" id="KW-0812">Transmembrane</keyword>
<reference evidence="6 7" key="1">
    <citation type="submission" date="2020-07" db="EMBL/GenBank/DDBJ databases">
        <title>Halosimplex pelagicum sp. nov. and Halosimplex rubrum sp. nov., isolated from salted brown alga Laminaria, and emended description of the genus Halosimplex.</title>
        <authorList>
            <person name="Cui H."/>
        </authorList>
    </citation>
    <scope>NUCLEOTIDE SEQUENCE [LARGE SCALE GENOMIC DNA]</scope>
    <source>
        <strain evidence="6 7">R27</strain>
    </source>
</reference>
<dbReference type="PANTHER" id="PTHR43179">
    <property type="entry name" value="RHAMNOSYLTRANSFERASE WBBL"/>
    <property type="match status" value="1"/>
</dbReference>
<evidence type="ECO:0000256" key="1">
    <source>
        <dbReference type="ARBA" id="ARBA00006739"/>
    </source>
</evidence>
<name>A0A7D5SZ67_9EURY</name>
<evidence type="ECO:0000256" key="2">
    <source>
        <dbReference type="ARBA" id="ARBA00022676"/>
    </source>
</evidence>
<keyword evidence="4" id="KW-1133">Transmembrane helix</keyword>
<keyword evidence="4" id="KW-0472">Membrane</keyword>
<dbReference type="CDD" id="cd04186">
    <property type="entry name" value="GT_2_like_c"/>
    <property type="match status" value="1"/>
</dbReference>
<sequence>MTDEIPTVACVVLNWNTYDDTADCLGSLFGLSYDNLNIIVVDNGSTDGSADRLADAFPSATVIRNETNLGFGAGMNAGISEAIRHDADYVTIVNSDIVVDDSDLISSLRSTIESADDIGIVSPRIIEYPETNSLWFEQGYVDERNGNASHLHSHRRVPNLRMHPVVDESPLSQRPTLLSNDYVPLCFAFIEAEIFEEVGLLPEQYFMYYEDIEFAKQVRERGYRIVTDASSAVYHRVSGSSDGDQSPLAEYYTARNRLIFVRERTEYGPMGVFVYVWWVLVKLVYTAVTRRFSSFKALSLGAYDGILGRTGKGRYP</sequence>
<evidence type="ECO:0000256" key="3">
    <source>
        <dbReference type="ARBA" id="ARBA00022679"/>
    </source>
</evidence>
<keyword evidence="3 6" id="KW-0808">Transferase</keyword>
<keyword evidence="7" id="KW-1185">Reference proteome</keyword>
<dbReference type="OrthoDB" id="46222at2157"/>